<evidence type="ECO:0000256" key="2">
    <source>
        <dbReference type="SAM" id="Phobius"/>
    </source>
</evidence>
<evidence type="ECO:0000256" key="1">
    <source>
        <dbReference type="ARBA" id="ARBA00022729"/>
    </source>
</evidence>
<organism evidence="4 5">
    <name type="scientific">Cherax quadricarinatus</name>
    <name type="common">Australian red claw crayfish</name>
    <dbReference type="NCBI Taxonomy" id="27406"/>
    <lineage>
        <taxon>Eukaryota</taxon>
        <taxon>Metazoa</taxon>
        <taxon>Ecdysozoa</taxon>
        <taxon>Arthropoda</taxon>
        <taxon>Crustacea</taxon>
        <taxon>Multicrustacea</taxon>
        <taxon>Malacostraca</taxon>
        <taxon>Eumalacostraca</taxon>
        <taxon>Eucarida</taxon>
        <taxon>Decapoda</taxon>
        <taxon>Pleocyemata</taxon>
        <taxon>Astacidea</taxon>
        <taxon>Parastacoidea</taxon>
        <taxon>Parastacidae</taxon>
        <taxon>Cherax</taxon>
    </lineage>
</organism>
<evidence type="ECO:0000313" key="4">
    <source>
        <dbReference type="EMBL" id="KAK8729217.1"/>
    </source>
</evidence>
<feature type="domain" description="MD-2-related lipid-recognition" evidence="3">
    <location>
        <begin position="103"/>
        <end position="255"/>
    </location>
</feature>
<protein>
    <recommendedName>
        <fullName evidence="3">MD-2-related lipid-recognition domain-containing protein</fullName>
    </recommendedName>
</protein>
<accession>A0AAW0WCG7</accession>
<dbReference type="SMART" id="SM00737">
    <property type="entry name" value="ML"/>
    <property type="match status" value="1"/>
</dbReference>
<evidence type="ECO:0000259" key="3">
    <source>
        <dbReference type="SMART" id="SM00737"/>
    </source>
</evidence>
<dbReference type="EMBL" id="JARKIK010000068">
    <property type="protein sequence ID" value="KAK8729217.1"/>
    <property type="molecule type" value="Genomic_DNA"/>
</dbReference>
<proteinExistence type="predicted"/>
<name>A0AAW0WCG7_CHEQU</name>
<dbReference type="SUPFAM" id="SSF63707">
    <property type="entry name" value="Ganglioside M2 (gm2) activator"/>
    <property type="match status" value="1"/>
</dbReference>
<keyword evidence="5" id="KW-1185">Reference proteome</keyword>
<dbReference type="InterPro" id="IPR028996">
    <property type="entry name" value="GM2-AP"/>
</dbReference>
<keyword evidence="2" id="KW-0472">Membrane</keyword>
<comment type="caution">
    <text evidence="4">The sequence shown here is derived from an EMBL/GenBank/DDBJ whole genome shotgun (WGS) entry which is preliminary data.</text>
</comment>
<dbReference type="GO" id="GO:0009898">
    <property type="term" value="C:cytoplasmic side of plasma membrane"/>
    <property type="evidence" value="ECO:0007669"/>
    <property type="project" value="TreeGrafter"/>
</dbReference>
<dbReference type="GO" id="GO:0006689">
    <property type="term" value="P:ganglioside catabolic process"/>
    <property type="evidence" value="ECO:0007669"/>
    <property type="project" value="InterPro"/>
</dbReference>
<gene>
    <name evidence="4" type="ORF">OTU49_008681</name>
</gene>
<keyword evidence="1" id="KW-0732">Signal</keyword>
<keyword evidence="2" id="KW-1133">Transmembrane helix</keyword>
<dbReference type="InterPro" id="IPR036846">
    <property type="entry name" value="GM2-AP_sf"/>
</dbReference>
<dbReference type="Gene3D" id="2.70.220.10">
    <property type="entry name" value="Ganglioside GM2 activator"/>
    <property type="match status" value="1"/>
</dbReference>
<dbReference type="PANTHER" id="PTHR17357">
    <property type="entry name" value="GM2 GANGLIOSIDE ACTIVATOR PROTEIN"/>
    <property type="match status" value="1"/>
</dbReference>
<sequence>MKIQFGDKGEVSWDVLLEALDKEQYLDQRHQQENCCRKCLRNFQYRCCGGSWLSLVFVVSVVICSQAFLFLYLLSTWGAFYTPAGHLVYNDTLGKLHHVHFSWSNCGDSLDPIQLKQLRVSPDPVPLNGNITLDLNCLVTETANAPISADFEVERRIFWLWVKIPCLDGLGSCHYNDVCEVIPFPPSEPCPDPFPRFKLPCRCPALKGHYIVKNSTFSVPGIVSYLPSWLISGDYYVHGVAYKNSTRLGCYSVYASVSY</sequence>
<dbReference type="AlphaFoldDB" id="A0AAW0WCG7"/>
<dbReference type="Pfam" id="PF02221">
    <property type="entry name" value="E1_DerP2_DerF2"/>
    <property type="match status" value="1"/>
</dbReference>
<keyword evidence="2" id="KW-0812">Transmembrane</keyword>
<dbReference type="GO" id="GO:0008047">
    <property type="term" value="F:enzyme activator activity"/>
    <property type="evidence" value="ECO:0007669"/>
    <property type="project" value="InterPro"/>
</dbReference>
<dbReference type="Proteomes" id="UP001445076">
    <property type="component" value="Unassembled WGS sequence"/>
</dbReference>
<evidence type="ECO:0000313" key="5">
    <source>
        <dbReference type="Proteomes" id="UP001445076"/>
    </source>
</evidence>
<dbReference type="InterPro" id="IPR003172">
    <property type="entry name" value="ML_dom"/>
</dbReference>
<reference evidence="4 5" key="1">
    <citation type="journal article" date="2024" name="BMC Genomics">
        <title>Genome assembly of redclaw crayfish (Cherax quadricarinatus) provides insights into its immune adaptation and hypoxia tolerance.</title>
        <authorList>
            <person name="Liu Z."/>
            <person name="Zheng J."/>
            <person name="Li H."/>
            <person name="Fang K."/>
            <person name="Wang S."/>
            <person name="He J."/>
            <person name="Zhou D."/>
            <person name="Weng S."/>
            <person name="Chi M."/>
            <person name="Gu Z."/>
            <person name="He J."/>
            <person name="Li F."/>
            <person name="Wang M."/>
        </authorList>
    </citation>
    <scope>NUCLEOTIDE SEQUENCE [LARGE SCALE GENOMIC DNA]</scope>
    <source>
        <strain evidence="4">ZL_2023a</strain>
    </source>
</reference>
<dbReference type="GO" id="GO:0005319">
    <property type="term" value="F:lipid transporter activity"/>
    <property type="evidence" value="ECO:0007669"/>
    <property type="project" value="TreeGrafter"/>
</dbReference>
<feature type="transmembrane region" description="Helical" evidence="2">
    <location>
        <begin position="52"/>
        <end position="74"/>
    </location>
</feature>
<dbReference type="PANTHER" id="PTHR17357:SF0">
    <property type="entry name" value="GANGLIOSIDE GM2 ACTIVATOR"/>
    <property type="match status" value="1"/>
</dbReference>